<name>D8QHP2_SCHCM</name>
<evidence type="ECO:0000259" key="4">
    <source>
        <dbReference type="PROSITE" id="PS50102"/>
    </source>
</evidence>
<reference evidence="5 6" key="1">
    <citation type="journal article" date="2010" name="Nat. Biotechnol.">
        <title>Genome sequence of the model mushroom Schizophyllum commune.</title>
        <authorList>
            <person name="Ohm R.A."/>
            <person name="de Jong J.F."/>
            <person name="Lugones L.G."/>
            <person name="Aerts A."/>
            <person name="Kothe E."/>
            <person name="Stajich J.E."/>
            <person name="de Vries R.P."/>
            <person name="Record E."/>
            <person name="Levasseur A."/>
            <person name="Baker S.E."/>
            <person name="Bartholomew K.A."/>
            <person name="Coutinho P.M."/>
            <person name="Erdmann S."/>
            <person name="Fowler T.J."/>
            <person name="Gathman A.C."/>
            <person name="Lombard V."/>
            <person name="Henrissat B."/>
            <person name="Knabe N."/>
            <person name="Kuees U."/>
            <person name="Lilly W.W."/>
            <person name="Lindquist E."/>
            <person name="Lucas S."/>
            <person name="Magnuson J.K."/>
            <person name="Piumi F."/>
            <person name="Raudaskoski M."/>
            <person name="Salamov A."/>
            <person name="Schmutz J."/>
            <person name="Schwarze F.W.M.R."/>
            <person name="vanKuyk P.A."/>
            <person name="Horton J.S."/>
            <person name="Grigoriev I.V."/>
            <person name="Woesten H.A.B."/>
        </authorList>
    </citation>
    <scope>NUCLEOTIDE SEQUENCE [LARGE SCALE GENOMIC DNA]</scope>
    <source>
        <strain evidence="6">H4-8 / FGSC 9210</strain>
    </source>
</reference>
<evidence type="ECO:0000256" key="1">
    <source>
        <dbReference type="ARBA" id="ARBA00022884"/>
    </source>
</evidence>
<feature type="region of interest" description="Disordered" evidence="3">
    <location>
        <begin position="147"/>
        <end position="226"/>
    </location>
</feature>
<dbReference type="VEuPathDB" id="FungiDB:SCHCODRAFT_02641156"/>
<feature type="compositionally biased region" description="Basic residues" evidence="3">
    <location>
        <begin position="1"/>
        <end position="12"/>
    </location>
</feature>
<dbReference type="PANTHER" id="PTHR19965:SF82">
    <property type="entry name" value="THO COMPLEX SUBUNIT 4"/>
    <property type="match status" value="1"/>
</dbReference>
<evidence type="ECO:0000256" key="3">
    <source>
        <dbReference type="SAM" id="MobiDB-lite"/>
    </source>
</evidence>
<dbReference type="Pfam" id="PF00076">
    <property type="entry name" value="RRM_1"/>
    <property type="match status" value="1"/>
</dbReference>
<feature type="compositionally biased region" description="Low complexity" evidence="3">
    <location>
        <begin position="209"/>
        <end position="220"/>
    </location>
</feature>
<dbReference type="HOGENOM" id="CLU_052367_4_1_1"/>
<protein>
    <recommendedName>
        <fullName evidence="4">RRM domain-containing protein</fullName>
    </recommendedName>
</protein>
<proteinExistence type="predicted"/>
<evidence type="ECO:0000256" key="2">
    <source>
        <dbReference type="PROSITE-ProRule" id="PRU00176"/>
    </source>
</evidence>
<dbReference type="Gene3D" id="3.30.70.330">
    <property type="match status" value="1"/>
</dbReference>
<organism evidence="6">
    <name type="scientific">Schizophyllum commune (strain H4-8 / FGSC 9210)</name>
    <name type="common">Split gill fungus</name>
    <dbReference type="NCBI Taxonomy" id="578458"/>
    <lineage>
        <taxon>Eukaryota</taxon>
        <taxon>Fungi</taxon>
        <taxon>Dikarya</taxon>
        <taxon>Basidiomycota</taxon>
        <taxon>Agaricomycotina</taxon>
        <taxon>Agaricomycetes</taxon>
        <taxon>Agaricomycetidae</taxon>
        <taxon>Agaricales</taxon>
        <taxon>Schizophyllaceae</taxon>
        <taxon>Schizophyllum</taxon>
    </lineage>
</organism>
<dbReference type="InterPro" id="IPR051229">
    <property type="entry name" value="ALYREF_mRNA_export"/>
</dbReference>
<dbReference type="FunCoup" id="D8QHP2">
    <property type="interactions" value="290"/>
</dbReference>
<dbReference type="Pfam" id="PF13865">
    <property type="entry name" value="FoP_duplication"/>
    <property type="match status" value="1"/>
</dbReference>
<dbReference type="OMA" id="RNDYPRD"/>
<sequence>MASIRRNARKPYSRPNVNDNWVHDRAPGAKQAAAPQTNGLGRGPATPASARLVVSNLHYELTPLDLSKIFGQAGTLVREPQIRYDRSGRSTGTAIITYETVDDAKKAKNLFDNKTAKGQAMNIEFAALQPRPQRAASAPSTMKLLNRIEKPSLIDRLSSQDDTAGGRAEGGVGPVRNKRGGNKPKEPRQKKKPATAEDLDRELEAFMQEPAAEAPKPAAGEDVEMA</sequence>
<dbReference type="Proteomes" id="UP000007431">
    <property type="component" value="Unassembled WGS sequence"/>
</dbReference>
<dbReference type="AlphaFoldDB" id="D8QHP2"/>
<dbReference type="InParanoid" id="D8QHP2"/>
<gene>
    <name evidence="5" type="ORF">SCHCODRAFT_83413</name>
</gene>
<dbReference type="STRING" id="578458.D8QHP2"/>
<dbReference type="InterPro" id="IPR000504">
    <property type="entry name" value="RRM_dom"/>
</dbReference>
<dbReference type="GO" id="GO:0003729">
    <property type="term" value="F:mRNA binding"/>
    <property type="evidence" value="ECO:0007669"/>
    <property type="project" value="TreeGrafter"/>
</dbReference>
<dbReference type="InterPro" id="IPR025715">
    <property type="entry name" value="FoP_C"/>
</dbReference>
<feature type="domain" description="RRM" evidence="4">
    <location>
        <begin position="50"/>
        <end position="128"/>
    </location>
</feature>
<dbReference type="EMBL" id="GL377312">
    <property type="protein sequence ID" value="EFI92967.1"/>
    <property type="molecule type" value="Genomic_DNA"/>
</dbReference>
<feature type="compositionally biased region" description="Basic residues" evidence="3">
    <location>
        <begin position="176"/>
        <end position="193"/>
    </location>
</feature>
<keyword evidence="1 2" id="KW-0694">RNA-binding</keyword>
<dbReference type="InterPro" id="IPR012677">
    <property type="entry name" value="Nucleotide-bd_a/b_plait_sf"/>
</dbReference>
<accession>D8QHP2</accession>
<dbReference type="InterPro" id="IPR035979">
    <property type="entry name" value="RBD_domain_sf"/>
</dbReference>
<evidence type="ECO:0000313" key="5">
    <source>
        <dbReference type="EMBL" id="EFI92967.1"/>
    </source>
</evidence>
<evidence type="ECO:0000313" key="6">
    <source>
        <dbReference type="Proteomes" id="UP000007431"/>
    </source>
</evidence>
<dbReference type="CDD" id="cd12418">
    <property type="entry name" value="RRM_Aly_REF_like"/>
    <property type="match status" value="1"/>
</dbReference>
<dbReference type="PANTHER" id="PTHR19965">
    <property type="entry name" value="RNA AND EXPORT FACTOR BINDING PROTEIN"/>
    <property type="match status" value="1"/>
</dbReference>
<dbReference type="GO" id="GO:0005634">
    <property type="term" value="C:nucleus"/>
    <property type="evidence" value="ECO:0007669"/>
    <property type="project" value="TreeGrafter"/>
</dbReference>
<dbReference type="PROSITE" id="PS50102">
    <property type="entry name" value="RRM"/>
    <property type="match status" value="1"/>
</dbReference>
<dbReference type="SUPFAM" id="SSF54928">
    <property type="entry name" value="RNA-binding domain, RBD"/>
    <property type="match status" value="1"/>
</dbReference>
<dbReference type="SMART" id="SM00360">
    <property type="entry name" value="RRM"/>
    <property type="match status" value="1"/>
</dbReference>
<feature type="region of interest" description="Disordered" evidence="3">
    <location>
        <begin position="1"/>
        <end position="44"/>
    </location>
</feature>
<dbReference type="eggNOG" id="KOG0533">
    <property type="taxonomic scope" value="Eukaryota"/>
</dbReference>
<keyword evidence="6" id="KW-1185">Reference proteome</keyword>